<evidence type="ECO:0000256" key="4">
    <source>
        <dbReference type="ARBA" id="ARBA00023027"/>
    </source>
</evidence>
<dbReference type="InterPro" id="IPR029039">
    <property type="entry name" value="Flavoprotein-like_sf"/>
</dbReference>
<comment type="similarity">
    <text evidence="6">Belongs to the azoreductase type 1 family.</text>
</comment>
<accession>A0ABZ0RQS5</accession>
<evidence type="ECO:0000256" key="3">
    <source>
        <dbReference type="ARBA" id="ARBA00023002"/>
    </source>
</evidence>
<organism evidence="8 9">
    <name type="scientific">Coraliomargarita algicola</name>
    <dbReference type="NCBI Taxonomy" id="3092156"/>
    <lineage>
        <taxon>Bacteria</taxon>
        <taxon>Pseudomonadati</taxon>
        <taxon>Verrucomicrobiota</taxon>
        <taxon>Opitutia</taxon>
        <taxon>Puniceicoccales</taxon>
        <taxon>Coraliomargaritaceae</taxon>
        <taxon>Coraliomargarita</taxon>
    </lineage>
</organism>
<evidence type="ECO:0000256" key="5">
    <source>
        <dbReference type="ARBA" id="ARBA00048542"/>
    </source>
</evidence>
<reference evidence="8 9" key="1">
    <citation type="submission" date="2023-11" db="EMBL/GenBank/DDBJ databases">
        <title>Coraliomargarita sp. nov., isolated from marine algae.</title>
        <authorList>
            <person name="Lee J.K."/>
            <person name="Baek J.H."/>
            <person name="Kim J.M."/>
            <person name="Choi D.G."/>
            <person name="Jeon C.O."/>
        </authorList>
    </citation>
    <scope>NUCLEOTIDE SEQUENCE [LARGE SCALE GENOMIC DNA]</scope>
    <source>
        <strain evidence="8 9">J2-16</strain>
    </source>
</reference>
<dbReference type="EC" id="1.7.1.17" evidence="6"/>
<evidence type="ECO:0000256" key="2">
    <source>
        <dbReference type="ARBA" id="ARBA00022643"/>
    </source>
</evidence>
<comment type="cofactor">
    <cofactor evidence="6">
        <name>FMN</name>
        <dbReference type="ChEBI" id="CHEBI:58210"/>
    </cofactor>
    <text evidence="6">Binds 1 FMN per subunit.</text>
</comment>
<evidence type="ECO:0000256" key="1">
    <source>
        <dbReference type="ARBA" id="ARBA00022630"/>
    </source>
</evidence>
<keyword evidence="1 6" id="KW-0285">Flavoprotein</keyword>
<evidence type="ECO:0000313" key="8">
    <source>
        <dbReference type="EMBL" id="WPJ97461.1"/>
    </source>
</evidence>
<keyword evidence="9" id="KW-1185">Reference proteome</keyword>
<dbReference type="Proteomes" id="UP001324993">
    <property type="component" value="Chromosome"/>
</dbReference>
<keyword evidence="2 6" id="KW-0288">FMN</keyword>
<dbReference type="Gene3D" id="3.40.50.360">
    <property type="match status" value="1"/>
</dbReference>
<keyword evidence="4 6" id="KW-0520">NAD</keyword>
<comment type="caution">
    <text evidence="6">Lacks conserved residue(s) required for the propagation of feature annotation.</text>
</comment>
<feature type="domain" description="Flavodoxin-like fold" evidence="7">
    <location>
        <begin position="6"/>
        <end position="207"/>
    </location>
</feature>
<dbReference type="Pfam" id="PF02525">
    <property type="entry name" value="Flavodoxin_2"/>
    <property type="match status" value="1"/>
</dbReference>
<dbReference type="SUPFAM" id="SSF52218">
    <property type="entry name" value="Flavoproteins"/>
    <property type="match status" value="1"/>
</dbReference>
<comment type="function">
    <text evidence="6">Quinone reductase that provides resistance to thiol-specific stress caused by electrophilic quinones.</text>
</comment>
<dbReference type="InterPro" id="IPR050104">
    <property type="entry name" value="FMN-dep_NADH:Q_OxRdtase_AzoR1"/>
</dbReference>
<comment type="subunit">
    <text evidence="6">Homodimer.</text>
</comment>
<feature type="binding site" evidence="6">
    <location>
        <begin position="19"/>
        <end position="21"/>
    </location>
    <ligand>
        <name>FMN</name>
        <dbReference type="ChEBI" id="CHEBI:58210"/>
    </ligand>
</feature>
<gene>
    <name evidence="6" type="primary">azoR</name>
    <name evidence="8" type="ORF">SH580_07020</name>
</gene>
<evidence type="ECO:0000313" key="9">
    <source>
        <dbReference type="Proteomes" id="UP001324993"/>
    </source>
</evidence>
<sequence>MKNQTNLLVINGSARSSRSLSRMLTQRFLDSWHSAGLTGEITQRDVGKNPPPFISEEWIASAFTPEAERSEQDHRVLEYSDQAIAELSQADVIVIATPMYNYGLPAAVKAWFDQVIRVGKTFSFDLARGDTPLEPILSGKRLVTLSASGEFGFDPGGVRASMNHLHPHIQTMSKYLGVSQSWNVSIEYQEFGDERFEKSKHEAIEKIEPVVRELTRSFVQA</sequence>
<dbReference type="PANTHER" id="PTHR43741:SF2">
    <property type="entry name" value="FMN-DEPENDENT NADH:QUINONE OXIDOREDUCTASE"/>
    <property type="match status" value="1"/>
</dbReference>
<proteinExistence type="inferred from homology"/>
<dbReference type="InterPro" id="IPR023048">
    <property type="entry name" value="NADH:quinone_OxRdtase_FMN_depd"/>
</dbReference>
<feature type="binding site" evidence="6">
    <location>
        <position position="13"/>
    </location>
    <ligand>
        <name>FMN</name>
        <dbReference type="ChEBI" id="CHEBI:58210"/>
    </ligand>
</feature>
<dbReference type="RefSeq" id="WP_319834305.1">
    <property type="nucleotide sequence ID" value="NZ_CP138858.1"/>
</dbReference>
<dbReference type="PANTHER" id="PTHR43741">
    <property type="entry name" value="FMN-DEPENDENT NADH-AZOREDUCTASE 1"/>
    <property type="match status" value="1"/>
</dbReference>
<protein>
    <recommendedName>
        <fullName evidence="6">FMN dependent NADH:quinone oxidoreductase</fullName>
        <ecNumber evidence="6">1.6.5.-</ecNumber>
    </recommendedName>
    <alternativeName>
        <fullName evidence="6">Azo-dye reductase</fullName>
    </alternativeName>
    <alternativeName>
        <fullName evidence="6">FMN-dependent NADH-azo compound oxidoreductase</fullName>
    </alternativeName>
    <alternativeName>
        <fullName evidence="6">FMN-dependent NADH-azoreductase</fullName>
        <ecNumber evidence="6">1.7.1.17</ecNumber>
    </alternativeName>
</protein>
<keyword evidence="3 6" id="KW-0560">Oxidoreductase</keyword>
<name>A0ABZ0RQS5_9BACT</name>
<evidence type="ECO:0000256" key="6">
    <source>
        <dbReference type="HAMAP-Rule" id="MF_01216"/>
    </source>
</evidence>
<dbReference type="HAMAP" id="MF_01216">
    <property type="entry name" value="Azoreductase_type1"/>
    <property type="match status" value="1"/>
</dbReference>
<dbReference type="EMBL" id="CP138858">
    <property type="protein sequence ID" value="WPJ97461.1"/>
    <property type="molecule type" value="Genomic_DNA"/>
</dbReference>
<evidence type="ECO:0000259" key="7">
    <source>
        <dbReference type="Pfam" id="PF02525"/>
    </source>
</evidence>
<dbReference type="InterPro" id="IPR003680">
    <property type="entry name" value="Flavodoxin_fold"/>
</dbReference>
<dbReference type="EC" id="1.6.5.-" evidence="6"/>
<comment type="function">
    <text evidence="6">Also exhibits azoreductase activity. Catalyzes the reductive cleavage of the azo bond in aromatic azo compounds to the corresponding amines.</text>
</comment>
<comment type="catalytic activity">
    <reaction evidence="5">
        <text>N,N-dimethyl-1,4-phenylenediamine + anthranilate + 2 NAD(+) = 2-(4-dimethylaminophenyl)diazenylbenzoate + 2 NADH + 2 H(+)</text>
        <dbReference type="Rhea" id="RHEA:55872"/>
        <dbReference type="ChEBI" id="CHEBI:15378"/>
        <dbReference type="ChEBI" id="CHEBI:15783"/>
        <dbReference type="ChEBI" id="CHEBI:16567"/>
        <dbReference type="ChEBI" id="CHEBI:57540"/>
        <dbReference type="ChEBI" id="CHEBI:57945"/>
        <dbReference type="ChEBI" id="CHEBI:71579"/>
        <dbReference type="EC" id="1.7.1.17"/>
    </reaction>
    <physiologicalReaction direction="right-to-left" evidence="5">
        <dbReference type="Rhea" id="RHEA:55874"/>
    </physiologicalReaction>
</comment>
<comment type="catalytic activity">
    <reaction evidence="6">
        <text>2 a quinone + NADH + H(+) = 2 a 1,4-benzosemiquinone + NAD(+)</text>
        <dbReference type="Rhea" id="RHEA:65952"/>
        <dbReference type="ChEBI" id="CHEBI:15378"/>
        <dbReference type="ChEBI" id="CHEBI:57540"/>
        <dbReference type="ChEBI" id="CHEBI:57945"/>
        <dbReference type="ChEBI" id="CHEBI:132124"/>
        <dbReference type="ChEBI" id="CHEBI:134225"/>
    </reaction>
</comment>